<feature type="compositionally biased region" description="Low complexity" evidence="1">
    <location>
        <begin position="93"/>
        <end position="111"/>
    </location>
</feature>
<organism evidence="2">
    <name type="scientific">freshwater metagenome</name>
    <dbReference type="NCBI Taxonomy" id="449393"/>
    <lineage>
        <taxon>unclassified sequences</taxon>
        <taxon>metagenomes</taxon>
        <taxon>ecological metagenomes</taxon>
    </lineage>
</organism>
<reference evidence="2" key="1">
    <citation type="submission" date="2020-05" db="EMBL/GenBank/DDBJ databases">
        <authorList>
            <person name="Chiriac C."/>
            <person name="Salcher M."/>
            <person name="Ghai R."/>
            <person name="Kavagutti S V."/>
        </authorList>
    </citation>
    <scope>NUCLEOTIDE SEQUENCE</scope>
</reference>
<feature type="region of interest" description="Disordered" evidence="1">
    <location>
        <begin position="76"/>
        <end position="117"/>
    </location>
</feature>
<accession>A0A6J6J8H9</accession>
<dbReference type="AlphaFoldDB" id="A0A6J6J8H9"/>
<evidence type="ECO:0000313" key="2">
    <source>
        <dbReference type="EMBL" id="CAB4633176.1"/>
    </source>
</evidence>
<sequence>MLILAQHEPSADAAKTYNTYARLTLGTLASPGWLNTNTRNPGILLQQSLNVNQLARDGSYVWGDFYLLEALAQISGTLPTPTPSPTSTPTPSPTSTQTPAPTASPSGAATPRPSPTD</sequence>
<dbReference type="GO" id="GO:0005975">
    <property type="term" value="P:carbohydrate metabolic process"/>
    <property type="evidence" value="ECO:0007669"/>
    <property type="project" value="InterPro"/>
</dbReference>
<name>A0A6J6J8H9_9ZZZZ</name>
<protein>
    <submittedName>
        <fullName evidence="2">Unannotated protein</fullName>
    </submittedName>
</protein>
<proteinExistence type="predicted"/>
<gene>
    <name evidence="2" type="ORF">UFOPK1908_01597</name>
</gene>
<dbReference type="Gene3D" id="1.50.10.10">
    <property type="match status" value="1"/>
</dbReference>
<feature type="compositionally biased region" description="Pro residues" evidence="1">
    <location>
        <begin position="80"/>
        <end position="92"/>
    </location>
</feature>
<dbReference type="EMBL" id="CAEZVB010000137">
    <property type="protein sequence ID" value="CAB4633176.1"/>
    <property type="molecule type" value="Genomic_DNA"/>
</dbReference>
<dbReference type="InterPro" id="IPR012341">
    <property type="entry name" value="6hp_glycosidase-like_sf"/>
</dbReference>
<evidence type="ECO:0000256" key="1">
    <source>
        <dbReference type="SAM" id="MobiDB-lite"/>
    </source>
</evidence>